<dbReference type="Pfam" id="PF15588">
    <property type="entry name" value="Imm10"/>
    <property type="match status" value="1"/>
</dbReference>
<proteinExistence type="predicted"/>
<protein>
    <submittedName>
        <fullName evidence="1">Uncharacterized protein</fullName>
    </submittedName>
</protein>
<dbReference type="Proteomes" id="UP000065504">
    <property type="component" value="Unassembled WGS sequence"/>
</dbReference>
<reference evidence="3 4" key="1">
    <citation type="submission" date="2015-11" db="EMBL/GenBank/DDBJ databases">
        <title>Expanding the genomic diversity of Burkholderia species for the development of highly accurate diagnostics.</title>
        <authorList>
            <person name="Sahl J."/>
            <person name="Keim P."/>
            <person name="Wagner D."/>
        </authorList>
    </citation>
    <scope>NUCLEOTIDE SEQUENCE [LARGE SCALE GENOMIC DNA]</scope>
    <source>
        <strain evidence="1 3">MSMB2167WGS</strain>
        <strain evidence="2 4">MSMB782WGS</strain>
    </source>
</reference>
<dbReference type="InterPro" id="IPR028962">
    <property type="entry name" value="Imm10"/>
</dbReference>
<dbReference type="Proteomes" id="UP000062998">
    <property type="component" value="Unassembled WGS sequence"/>
</dbReference>
<comment type="caution">
    <text evidence="1">The sequence shown here is derived from an EMBL/GenBank/DDBJ whole genome shotgun (WGS) entry which is preliminary data.</text>
</comment>
<dbReference type="AlphaFoldDB" id="A0A108JHM0"/>
<dbReference type="EMBL" id="LPIX01000031">
    <property type="protein sequence ID" value="KWE08054.1"/>
    <property type="molecule type" value="Genomic_DNA"/>
</dbReference>
<evidence type="ECO:0000313" key="1">
    <source>
        <dbReference type="EMBL" id="KWE08054.1"/>
    </source>
</evidence>
<gene>
    <name evidence="1" type="ORF">WL73_08655</name>
    <name evidence="2" type="ORF">WM16_03690</name>
</gene>
<sequence>MKFEFVANDVTYTFEDGVHVLGLVDSANEPQDYVILQRGTEFDEQDRELGQDTYYMEVCTDGVAGYGGVKSVSLHAGTLIIDLEADAKWREDLSSIQIDVRAAKGRDGLKAWLPAIFAGTSTSVALD</sequence>
<accession>A0A108JHM0</accession>
<evidence type="ECO:0000313" key="4">
    <source>
        <dbReference type="Proteomes" id="UP000065504"/>
    </source>
</evidence>
<name>A0A108JHM0_9BURK</name>
<dbReference type="RefSeq" id="WP_059962993.1">
    <property type="nucleotide sequence ID" value="NZ_CP013463.1"/>
</dbReference>
<dbReference type="EMBL" id="LPLU01000039">
    <property type="protein sequence ID" value="KWK81326.1"/>
    <property type="molecule type" value="Genomic_DNA"/>
</dbReference>
<evidence type="ECO:0000313" key="3">
    <source>
        <dbReference type="Proteomes" id="UP000062998"/>
    </source>
</evidence>
<evidence type="ECO:0000313" key="2">
    <source>
        <dbReference type="EMBL" id="KWK81326.1"/>
    </source>
</evidence>
<dbReference type="OrthoDB" id="8706846at2"/>
<organism evidence="1 3">
    <name type="scientific">Burkholderia ubonensis</name>
    <dbReference type="NCBI Taxonomy" id="101571"/>
    <lineage>
        <taxon>Bacteria</taxon>
        <taxon>Pseudomonadati</taxon>
        <taxon>Pseudomonadota</taxon>
        <taxon>Betaproteobacteria</taxon>
        <taxon>Burkholderiales</taxon>
        <taxon>Burkholderiaceae</taxon>
        <taxon>Burkholderia</taxon>
        <taxon>Burkholderia cepacia complex</taxon>
    </lineage>
</organism>